<dbReference type="EMBL" id="LAVV01007423">
    <property type="protein sequence ID" value="KNZ55982.1"/>
    <property type="molecule type" value="Genomic_DNA"/>
</dbReference>
<accession>A0A0L6V628</accession>
<dbReference type="PANTHER" id="PTHR31912:SF34">
    <property type="entry name" value="NOTOCHORD-RELATED PROTEIN"/>
    <property type="match status" value="1"/>
</dbReference>
<dbReference type="PANTHER" id="PTHR31912">
    <property type="entry name" value="IP13529P"/>
    <property type="match status" value="1"/>
</dbReference>
<evidence type="ECO:0000313" key="2">
    <source>
        <dbReference type="Proteomes" id="UP000037035"/>
    </source>
</evidence>
<dbReference type="AlphaFoldDB" id="A0A0L6V628"/>
<dbReference type="Proteomes" id="UP000037035">
    <property type="component" value="Unassembled WGS sequence"/>
</dbReference>
<sequence length="87" mass="10017">MVAYEGKHFYIFEPVALCTTNEEIVVPIYFYKYKEKLFAKCITPRYAPMIGTKEVSGEFEVHIPGNINFNSKDLIEVPVLLFGTIYS</sequence>
<organism evidence="1 2">
    <name type="scientific">Puccinia sorghi</name>
    <dbReference type="NCBI Taxonomy" id="27349"/>
    <lineage>
        <taxon>Eukaryota</taxon>
        <taxon>Fungi</taxon>
        <taxon>Dikarya</taxon>
        <taxon>Basidiomycota</taxon>
        <taxon>Pucciniomycotina</taxon>
        <taxon>Pucciniomycetes</taxon>
        <taxon>Pucciniales</taxon>
        <taxon>Pucciniaceae</taxon>
        <taxon>Puccinia</taxon>
    </lineage>
</organism>
<gene>
    <name evidence="1" type="ORF">VP01_2528g5</name>
</gene>
<dbReference type="VEuPathDB" id="FungiDB:VP01_2528g5"/>
<protein>
    <submittedName>
        <fullName evidence="1">Uncharacterized protein</fullName>
    </submittedName>
</protein>
<comment type="caution">
    <text evidence="1">The sequence shown here is derived from an EMBL/GenBank/DDBJ whole genome shotgun (WGS) entry which is preliminary data.</text>
</comment>
<evidence type="ECO:0000313" key="1">
    <source>
        <dbReference type="EMBL" id="KNZ55982.1"/>
    </source>
</evidence>
<name>A0A0L6V628_9BASI</name>
<reference evidence="1 2" key="1">
    <citation type="submission" date="2015-08" db="EMBL/GenBank/DDBJ databases">
        <title>Next Generation Sequencing and Analysis of the Genome of Puccinia sorghi L Schw, the Causal Agent of Maize Common Rust.</title>
        <authorList>
            <person name="Rochi L."/>
            <person name="Burguener G."/>
            <person name="Darino M."/>
            <person name="Turjanski A."/>
            <person name="Kreff E."/>
            <person name="Dieguez M.J."/>
            <person name="Sacco F."/>
        </authorList>
    </citation>
    <scope>NUCLEOTIDE SEQUENCE [LARGE SCALE GENOMIC DNA]</scope>
    <source>
        <strain evidence="1 2">RO10H11247</strain>
    </source>
</reference>
<proteinExistence type="predicted"/>
<dbReference type="OrthoDB" id="2506088at2759"/>
<keyword evidence="2" id="KW-1185">Reference proteome</keyword>